<dbReference type="RefSeq" id="WP_150204127.1">
    <property type="nucleotide sequence ID" value="NZ_CP043939.1"/>
</dbReference>
<dbReference type="Gene3D" id="1.10.10.1400">
    <property type="entry name" value="Terminase, small subunit, N-terminal DNA-binding domain, HTH motif"/>
    <property type="match status" value="1"/>
</dbReference>
<protein>
    <submittedName>
        <fullName evidence="3">Terminase</fullName>
    </submittedName>
</protein>
<dbReference type="EMBL" id="CP043939">
    <property type="protein sequence ID" value="QER67589.1"/>
    <property type="molecule type" value="Genomic_DNA"/>
</dbReference>
<gene>
    <name evidence="3" type="ORF">F0161_06775</name>
</gene>
<keyword evidence="1" id="KW-1188">Viral release from host cell</keyword>
<evidence type="ECO:0000313" key="3">
    <source>
        <dbReference type="EMBL" id="QER67589.1"/>
    </source>
</evidence>
<dbReference type="InterPro" id="IPR038713">
    <property type="entry name" value="Terminase_Gp1_N_sf"/>
</dbReference>
<dbReference type="InterPro" id="IPR052404">
    <property type="entry name" value="SPP1-like_terminase"/>
</dbReference>
<dbReference type="Pfam" id="PF03592">
    <property type="entry name" value="Terminase_2"/>
    <property type="match status" value="1"/>
</dbReference>
<dbReference type="GO" id="GO:0051276">
    <property type="term" value="P:chromosome organization"/>
    <property type="evidence" value="ECO:0007669"/>
    <property type="project" value="InterPro"/>
</dbReference>
<sequence length="261" mass="30003">MEKYELAEQDYLDGMKYKDIAEKYEVTLNTVKSWKSRHWGKKVAPKEKSVHTKPKKVAPEIITELMNNDELTDKRKLFCLYYLQLFNATKAYQKAFNVDYETANAAGARLLVNVSIQKQLADLKNDMANDLHLSALDIAHEYMKQAFADVGDYVEFGTDDVIVRDGWYKPVKDKLKGGWLTEQKSFVRLKNQEDVDTSMIKSVHIGRDGVVVELYDKQKALDALNKLLNEDNIIENEKDAVMLVDDIPMEDNKDGPKETEN</sequence>
<evidence type="ECO:0000256" key="1">
    <source>
        <dbReference type="ARBA" id="ARBA00022612"/>
    </source>
</evidence>
<dbReference type="OrthoDB" id="7358785at2"/>
<keyword evidence="4" id="KW-1185">Reference proteome</keyword>
<dbReference type="InterPro" id="IPR005335">
    <property type="entry name" value="Terminase_ssu"/>
</dbReference>
<organism evidence="3 4">
    <name type="scientific">Paucilactobacillus nenjiangensis</name>
    <dbReference type="NCBI Taxonomy" id="1296540"/>
    <lineage>
        <taxon>Bacteria</taxon>
        <taxon>Bacillati</taxon>
        <taxon>Bacillota</taxon>
        <taxon>Bacilli</taxon>
        <taxon>Lactobacillales</taxon>
        <taxon>Lactobacillaceae</taxon>
        <taxon>Paucilactobacillus</taxon>
    </lineage>
</organism>
<dbReference type="AlphaFoldDB" id="A0A5P1X4I7"/>
<proteinExistence type="predicted"/>
<keyword evidence="2" id="KW-0231">Viral genome packaging</keyword>
<dbReference type="Proteomes" id="UP000325295">
    <property type="component" value="Chromosome"/>
</dbReference>
<accession>A0A5P1X4I7</accession>
<evidence type="ECO:0000256" key="2">
    <source>
        <dbReference type="ARBA" id="ARBA00023219"/>
    </source>
</evidence>
<dbReference type="PANTHER" id="PTHR41328">
    <property type="entry name" value="TERMINASE SMALL SUBUNIT-RELATED"/>
    <property type="match status" value="1"/>
</dbReference>
<dbReference type="PANTHER" id="PTHR41328:SF3">
    <property type="entry name" value="PBSX PHAGE TERMINASE SMALL SUBUNIT"/>
    <property type="match status" value="1"/>
</dbReference>
<reference evidence="3 4" key="1">
    <citation type="submission" date="2019-09" db="EMBL/GenBank/DDBJ databases">
        <title>Complete Genome Sequence of Lactobacillus nenjiangensis SH-Y15, isolated from sauerkraut.</title>
        <authorList>
            <person name="Yang H."/>
        </authorList>
    </citation>
    <scope>NUCLEOTIDE SEQUENCE [LARGE SCALE GENOMIC DNA]</scope>
    <source>
        <strain evidence="3 4">SH-Y15</strain>
    </source>
</reference>
<dbReference type="KEGG" id="lnn:F0161_06775"/>
<name>A0A5P1X4I7_9LACO</name>
<evidence type="ECO:0000313" key="4">
    <source>
        <dbReference type="Proteomes" id="UP000325295"/>
    </source>
</evidence>